<dbReference type="AlphaFoldDB" id="A0A7W4JVL3"/>
<dbReference type="EMBL" id="JABEQF010000021">
    <property type="protein sequence ID" value="MBB2191725.1"/>
    <property type="molecule type" value="Genomic_DNA"/>
</dbReference>
<proteinExistence type="inferred from homology"/>
<organism evidence="9 10">
    <name type="scientific">Gluconacetobacter azotocaptans</name>
    <dbReference type="NCBI Taxonomy" id="142834"/>
    <lineage>
        <taxon>Bacteria</taxon>
        <taxon>Pseudomonadati</taxon>
        <taxon>Pseudomonadota</taxon>
        <taxon>Alphaproteobacteria</taxon>
        <taxon>Acetobacterales</taxon>
        <taxon>Acetobacteraceae</taxon>
        <taxon>Gluconacetobacter</taxon>
    </lineage>
</organism>
<dbReference type="RefSeq" id="WP_183120844.1">
    <property type="nucleotide sequence ID" value="NZ_JABEQF010000021.1"/>
</dbReference>
<gene>
    <name evidence="9" type="ORF">HLH34_17470</name>
</gene>
<keyword evidence="6 8" id="KW-0472">Membrane</keyword>
<evidence type="ECO:0000256" key="1">
    <source>
        <dbReference type="ARBA" id="ARBA00004651"/>
    </source>
</evidence>
<dbReference type="GO" id="GO:0016758">
    <property type="term" value="F:hexosyltransferase activity"/>
    <property type="evidence" value="ECO:0007669"/>
    <property type="project" value="InterPro"/>
</dbReference>
<feature type="transmembrane region" description="Helical" evidence="8">
    <location>
        <begin position="26"/>
        <end position="46"/>
    </location>
</feature>
<keyword evidence="10" id="KW-1185">Reference proteome</keyword>
<comment type="similarity">
    <text evidence="7">Belongs to the glycosyltransferase 87 family.</text>
</comment>
<dbReference type="Pfam" id="PF09594">
    <property type="entry name" value="GT87"/>
    <property type="match status" value="1"/>
</dbReference>
<comment type="subcellular location">
    <subcellularLocation>
        <location evidence="1">Cell membrane</location>
        <topology evidence="1">Multi-pass membrane protein</topology>
    </subcellularLocation>
</comment>
<dbReference type="InterPro" id="IPR018584">
    <property type="entry name" value="GT87"/>
</dbReference>
<feature type="transmembrane region" description="Helical" evidence="8">
    <location>
        <begin position="222"/>
        <end position="241"/>
    </location>
</feature>
<evidence type="ECO:0000313" key="10">
    <source>
        <dbReference type="Proteomes" id="UP000555756"/>
    </source>
</evidence>
<feature type="transmembrane region" description="Helical" evidence="8">
    <location>
        <begin position="153"/>
        <end position="179"/>
    </location>
</feature>
<evidence type="ECO:0000256" key="2">
    <source>
        <dbReference type="ARBA" id="ARBA00022475"/>
    </source>
</evidence>
<name>A0A7W4JVL3_9PROT</name>
<evidence type="ECO:0000256" key="8">
    <source>
        <dbReference type="SAM" id="Phobius"/>
    </source>
</evidence>
<keyword evidence="2" id="KW-1003">Cell membrane</keyword>
<evidence type="ECO:0000256" key="6">
    <source>
        <dbReference type="ARBA" id="ARBA00023136"/>
    </source>
</evidence>
<evidence type="ECO:0000256" key="3">
    <source>
        <dbReference type="ARBA" id="ARBA00022679"/>
    </source>
</evidence>
<evidence type="ECO:0000256" key="7">
    <source>
        <dbReference type="ARBA" id="ARBA00024033"/>
    </source>
</evidence>
<feature type="transmembrane region" description="Helical" evidence="8">
    <location>
        <begin position="380"/>
        <end position="399"/>
    </location>
</feature>
<keyword evidence="3" id="KW-0808">Transferase</keyword>
<feature type="transmembrane region" description="Helical" evidence="8">
    <location>
        <begin position="318"/>
        <end position="346"/>
    </location>
</feature>
<feature type="transmembrane region" description="Helical" evidence="8">
    <location>
        <begin position="191"/>
        <end position="215"/>
    </location>
</feature>
<feature type="transmembrane region" description="Helical" evidence="8">
    <location>
        <begin position="285"/>
        <end position="306"/>
    </location>
</feature>
<evidence type="ECO:0000256" key="4">
    <source>
        <dbReference type="ARBA" id="ARBA00022692"/>
    </source>
</evidence>
<evidence type="ECO:0000256" key="5">
    <source>
        <dbReference type="ARBA" id="ARBA00022989"/>
    </source>
</evidence>
<dbReference type="GO" id="GO:0005886">
    <property type="term" value="C:plasma membrane"/>
    <property type="evidence" value="ECO:0007669"/>
    <property type="project" value="UniProtKB-SubCell"/>
</dbReference>
<keyword evidence="4 8" id="KW-0812">Transmembrane</keyword>
<comment type="caution">
    <text evidence="9">The sequence shown here is derived from an EMBL/GenBank/DDBJ whole genome shotgun (WGS) entry which is preliminary data.</text>
</comment>
<dbReference type="Proteomes" id="UP000555756">
    <property type="component" value="Unassembled WGS sequence"/>
</dbReference>
<keyword evidence="5 8" id="KW-1133">Transmembrane helix</keyword>
<evidence type="ECO:0000313" key="9">
    <source>
        <dbReference type="EMBL" id="MBB2191725.1"/>
    </source>
</evidence>
<reference evidence="9 10" key="1">
    <citation type="submission" date="2020-04" db="EMBL/GenBank/DDBJ databases">
        <title>Description of novel Gluconacetobacter.</title>
        <authorList>
            <person name="Sombolestani A."/>
        </authorList>
    </citation>
    <scope>NUCLEOTIDE SEQUENCE [LARGE SCALE GENOMIC DNA]</scope>
    <source>
        <strain evidence="9 10">LMG 21311</strain>
    </source>
</reference>
<protein>
    <submittedName>
        <fullName evidence="9">DUF2029 domain-containing protein</fullName>
    </submittedName>
</protein>
<sequence>MNSGKHAAYSVICALRHAAWLHRERVVGYATTFLLVELLFVALLTLGTHGMIGSVKHPTSTDYVSFYAAGRQANAGASAQVYDPAAHHAAEQAARETGIPYVHFFYPPVFLLICAPFARLPYLMSFIAFQALSLIAALTVLRKVLTVSMWTTIAFGLAFPATLWNIGVGQNALLTVALFGTATLLLDKRPILSGLAIGMLCYKPQLGLFFPVALLAQGNWRAILSAAGSSATLVLISFALFGRDTWISFFDIARQAHGTYEAGAVHVPSLTSPFGVLITFHAPLWLAYGVQATTTLLLACAICRVWSRPCRLPIRAALIAAATPVATPMTMFYDLTLSGLAIAWLVRDGCDQGFRPWQKFALFCAFPLPLLSGNLGSSHGVVAAVASLAVLGLVLVAAGRTDRSLMAYRSA</sequence>
<feature type="transmembrane region" description="Helical" evidence="8">
    <location>
        <begin position="124"/>
        <end position="141"/>
    </location>
</feature>
<accession>A0A7W4JVL3</accession>